<gene>
    <name evidence="2" type="ORF">ANCDUO_14227</name>
</gene>
<dbReference type="GO" id="GO:0003676">
    <property type="term" value="F:nucleic acid binding"/>
    <property type="evidence" value="ECO:0007669"/>
    <property type="project" value="InterPro"/>
</dbReference>
<feature type="domain" description="Integrase catalytic" evidence="1">
    <location>
        <begin position="415"/>
        <end position="547"/>
    </location>
</feature>
<evidence type="ECO:0000313" key="3">
    <source>
        <dbReference type="Proteomes" id="UP000054047"/>
    </source>
</evidence>
<proteinExistence type="predicted"/>
<dbReference type="SUPFAM" id="SSF53098">
    <property type="entry name" value="Ribonuclease H-like"/>
    <property type="match status" value="1"/>
</dbReference>
<reference evidence="2 3" key="1">
    <citation type="submission" date="2013-12" db="EMBL/GenBank/DDBJ databases">
        <title>Draft genome of the parsitic nematode Ancylostoma duodenale.</title>
        <authorList>
            <person name="Mitreva M."/>
        </authorList>
    </citation>
    <scope>NUCLEOTIDE SEQUENCE [LARGE SCALE GENOMIC DNA]</scope>
    <source>
        <strain evidence="2 3">Zhejiang</strain>
    </source>
</reference>
<dbReference type="PANTHER" id="PTHR47331">
    <property type="entry name" value="PHD-TYPE DOMAIN-CONTAINING PROTEIN"/>
    <property type="match status" value="1"/>
</dbReference>
<accession>A0A0C2GER3</accession>
<dbReference type="InterPro" id="IPR008042">
    <property type="entry name" value="Retrotrans_Pao"/>
</dbReference>
<dbReference type="EMBL" id="KN737040">
    <property type="protein sequence ID" value="KIH55611.1"/>
    <property type="molecule type" value="Genomic_DNA"/>
</dbReference>
<sequence length="547" mass="62355">MGWMLPLLHRAKLFLQSLWKAQFEWDDRLPEPQHVEWEKICADMNGFKKSMPRFLAPKFSRVMLITFADASSEAMAACVYLRSNNAVNLLMAKGKLPPLDSKVTVPKLELNAMTLGMRLTNSVVSQLSSTVTISRVLILSDSEIALNWIKSTPRQDVGPFVKNRVTEVRKIMTSLEKSGYQVQFGHISSEWNPADCATRGLDKQSLSNHFWWNGPSFLQDSSETWDKTYKNMSAVKRTVAYVCRFIRVLAKRMNATRESRVNLTRLLRMDHNIESNSLSGTEMAIASKVLVKQHQLSCLNPQIMKSLHHLNLREDEDGILRCYGRMGNSALKSSAKCPMFILQKSWLSQLIIEDCHSKGHPSTSHTMANIRQHFWIPKLRSQVTSVIRRCVACQKFNNLPYKYPEQPNLPSRRVQRSRPFAHVGLVYFGPLTISLTSDTTGKCYGCIITCMATRLIHLDVATDLSTTAFLHVLRRFFARRGVPVSITSDNSPTFTLGETVLEDCRRNISSDPTISRMISDREIEWKYITPYAPWQGGVYERLIRSVS</sequence>
<dbReference type="Gene3D" id="3.30.420.10">
    <property type="entry name" value="Ribonuclease H-like superfamily/Ribonuclease H"/>
    <property type="match status" value="2"/>
</dbReference>
<dbReference type="Gene3D" id="1.10.340.70">
    <property type="match status" value="1"/>
</dbReference>
<evidence type="ECO:0000313" key="2">
    <source>
        <dbReference type="EMBL" id="KIH55611.1"/>
    </source>
</evidence>
<organism evidence="2 3">
    <name type="scientific">Ancylostoma duodenale</name>
    <dbReference type="NCBI Taxonomy" id="51022"/>
    <lineage>
        <taxon>Eukaryota</taxon>
        <taxon>Metazoa</taxon>
        <taxon>Ecdysozoa</taxon>
        <taxon>Nematoda</taxon>
        <taxon>Chromadorea</taxon>
        <taxon>Rhabditida</taxon>
        <taxon>Rhabditina</taxon>
        <taxon>Rhabditomorpha</taxon>
        <taxon>Strongyloidea</taxon>
        <taxon>Ancylostomatidae</taxon>
        <taxon>Ancylostomatinae</taxon>
        <taxon>Ancylostoma</taxon>
    </lineage>
</organism>
<dbReference type="GO" id="GO:0015074">
    <property type="term" value="P:DNA integration"/>
    <property type="evidence" value="ECO:0007669"/>
    <property type="project" value="InterPro"/>
</dbReference>
<dbReference type="AlphaFoldDB" id="A0A0C2GER3"/>
<dbReference type="InterPro" id="IPR001584">
    <property type="entry name" value="Integrase_cat-core"/>
</dbReference>
<dbReference type="OrthoDB" id="5869253at2759"/>
<dbReference type="PROSITE" id="PS50994">
    <property type="entry name" value="INTEGRASE"/>
    <property type="match status" value="1"/>
</dbReference>
<keyword evidence="3" id="KW-1185">Reference proteome</keyword>
<dbReference type="InterPro" id="IPR036397">
    <property type="entry name" value="RNaseH_sf"/>
</dbReference>
<dbReference type="Pfam" id="PF17921">
    <property type="entry name" value="Integrase_H2C2"/>
    <property type="match status" value="1"/>
</dbReference>
<name>A0A0C2GER3_9BILA</name>
<evidence type="ECO:0000259" key="1">
    <source>
        <dbReference type="PROSITE" id="PS50994"/>
    </source>
</evidence>
<protein>
    <submittedName>
        <fullName evidence="2">Pao retrotransposon peptidase</fullName>
    </submittedName>
</protein>
<dbReference type="InterPro" id="IPR041588">
    <property type="entry name" value="Integrase_H2C2"/>
</dbReference>
<dbReference type="Proteomes" id="UP000054047">
    <property type="component" value="Unassembled WGS sequence"/>
</dbReference>
<dbReference type="Pfam" id="PF05380">
    <property type="entry name" value="Peptidase_A17"/>
    <property type="match status" value="1"/>
</dbReference>
<dbReference type="InterPro" id="IPR012337">
    <property type="entry name" value="RNaseH-like_sf"/>
</dbReference>